<dbReference type="KEGG" id="dtm:BJL86_2299"/>
<dbReference type="GO" id="GO:0003700">
    <property type="term" value="F:DNA-binding transcription factor activity"/>
    <property type="evidence" value="ECO:0007669"/>
    <property type="project" value="TreeGrafter"/>
</dbReference>
<dbReference type="STRING" id="499555.BJL86_2299"/>
<evidence type="ECO:0000256" key="4">
    <source>
        <dbReference type="PROSITE-ProRule" id="PRU00335"/>
    </source>
</evidence>
<keyword evidence="3" id="KW-0804">Transcription</keyword>
<proteinExistence type="predicted"/>
<dbReference type="AlphaFoldDB" id="A0A173LMF2"/>
<name>A0A173LMF2_9ACTN</name>
<dbReference type="PANTHER" id="PTHR30055:SF237">
    <property type="entry name" value="TRANSCRIPTIONAL REPRESSOR MCE3R"/>
    <property type="match status" value="1"/>
</dbReference>
<protein>
    <submittedName>
        <fullName evidence="6">HTH-type transcriptional repressor KstR2</fullName>
    </submittedName>
</protein>
<organism evidence="6 7">
    <name type="scientific">Dietzia timorensis</name>
    <dbReference type="NCBI Taxonomy" id="499555"/>
    <lineage>
        <taxon>Bacteria</taxon>
        <taxon>Bacillati</taxon>
        <taxon>Actinomycetota</taxon>
        <taxon>Actinomycetes</taxon>
        <taxon>Mycobacteriales</taxon>
        <taxon>Dietziaceae</taxon>
        <taxon>Dietzia</taxon>
    </lineage>
</organism>
<dbReference type="Pfam" id="PF17932">
    <property type="entry name" value="TetR_C_24"/>
    <property type="match status" value="1"/>
</dbReference>
<dbReference type="SUPFAM" id="SSF48498">
    <property type="entry name" value="Tetracyclin repressor-like, C-terminal domain"/>
    <property type="match status" value="1"/>
</dbReference>
<dbReference type="SUPFAM" id="SSF46689">
    <property type="entry name" value="Homeodomain-like"/>
    <property type="match status" value="1"/>
</dbReference>
<dbReference type="PANTHER" id="PTHR30055">
    <property type="entry name" value="HTH-TYPE TRANSCRIPTIONAL REGULATOR RUTR"/>
    <property type="match status" value="1"/>
</dbReference>
<keyword evidence="2 4" id="KW-0238">DNA-binding</keyword>
<keyword evidence="1" id="KW-0805">Transcription regulation</keyword>
<evidence type="ECO:0000256" key="2">
    <source>
        <dbReference type="ARBA" id="ARBA00023125"/>
    </source>
</evidence>
<keyword evidence="7" id="KW-1185">Reference proteome</keyword>
<dbReference type="Pfam" id="PF00440">
    <property type="entry name" value="TetR_N"/>
    <property type="match status" value="1"/>
</dbReference>
<dbReference type="InterPro" id="IPR050109">
    <property type="entry name" value="HTH-type_TetR-like_transc_reg"/>
</dbReference>
<evidence type="ECO:0000256" key="3">
    <source>
        <dbReference type="ARBA" id="ARBA00023163"/>
    </source>
</evidence>
<evidence type="ECO:0000256" key="1">
    <source>
        <dbReference type="ARBA" id="ARBA00023015"/>
    </source>
</evidence>
<dbReference type="Gene3D" id="1.10.357.10">
    <property type="entry name" value="Tetracycline Repressor, domain 2"/>
    <property type="match status" value="1"/>
</dbReference>
<dbReference type="InterPro" id="IPR036271">
    <property type="entry name" value="Tet_transcr_reg_TetR-rel_C_sf"/>
</dbReference>
<gene>
    <name evidence="6" type="ORF">BJL86_2299</name>
</gene>
<accession>A0A173LMF2</accession>
<dbReference type="GO" id="GO:0045892">
    <property type="term" value="P:negative regulation of DNA-templated transcription"/>
    <property type="evidence" value="ECO:0007669"/>
    <property type="project" value="UniProtKB-ARBA"/>
</dbReference>
<evidence type="ECO:0000313" key="6">
    <source>
        <dbReference type="EMBL" id="ANI93063.1"/>
    </source>
</evidence>
<dbReference type="PRINTS" id="PR00455">
    <property type="entry name" value="HTHTETR"/>
</dbReference>
<sequence length="213" mass="23551">MAGVIRSTRSALQADSEDEIRLTPRARAKAERREEILTAASKLMSKHGFRGVRLDDIGQAVGVSGPAMYRHFSSKEDLLMEMLTDISERLHAAAEAVVASESDPAARLEGLIAVHVDFVITEPALISVQYRDLEVLPESARRKVRSLQRQYLDIWTKALQGHNPALDDTSARIRVSGGIGLLNSSPRFPRAPREYLRHLLTAMVRASLTAEAE</sequence>
<evidence type="ECO:0000313" key="7">
    <source>
        <dbReference type="Proteomes" id="UP000186104"/>
    </source>
</evidence>
<feature type="domain" description="HTH tetR-type" evidence="5">
    <location>
        <begin position="30"/>
        <end position="90"/>
    </location>
</feature>
<dbReference type="FunFam" id="1.10.10.60:FF:000141">
    <property type="entry name" value="TetR family transcriptional regulator"/>
    <property type="match status" value="1"/>
</dbReference>
<dbReference type="Gene3D" id="1.10.10.60">
    <property type="entry name" value="Homeodomain-like"/>
    <property type="match status" value="1"/>
</dbReference>
<dbReference type="InterPro" id="IPR009057">
    <property type="entry name" value="Homeodomain-like_sf"/>
</dbReference>
<dbReference type="PROSITE" id="PS50977">
    <property type="entry name" value="HTH_TETR_2"/>
    <property type="match status" value="1"/>
</dbReference>
<dbReference type="InterPro" id="IPR041490">
    <property type="entry name" value="KstR2_TetR_C"/>
</dbReference>
<dbReference type="EMBL" id="CP015961">
    <property type="protein sequence ID" value="ANI93063.1"/>
    <property type="molecule type" value="Genomic_DNA"/>
</dbReference>
<reference evidence="6 7" key="1">
    <citation type="submission" date="2016-06" db="EMBL/GenBank/DDBJ databases">
        <title>Complete genome sequence of a saline-alkali tolerant type strain Dietzia timorensis ID05-A0528T.</title>
        <authorList>
            <person name="Wu X."/>
        </authorList>
    </citation>
    <scope>NUCLEOTIDE SEQUENCE [LARGE SCALE GENOMIC DNA]</scope>
    <source>
        <strain evidence="6 7">ID05-A0528</strain>
    </source>
</reference>
<evidence type="ECO:0000259" key="5">
    <source>
        <dbReference type="PROSITE" id="PS50977"/>
    </source>
</evidence>
<dbReference type="Proteomes" id="UP000186104">
    <property type="component" value="Chromosome"/>
</dbReference>
<dbReference type="InterPro" id="IPR001647">
    <property type="entry name" value="HTH_TetR"/>
</dbReference>
<dbReference type="GO" id="GO:0000976">
    <property type="term" value="F:transcription cis-regulatory region binding"/>
    <property type="evidence" value="ECO:0007669"/>
    <property type="project" value="TreeGrafter"/>
</dbReference>
<feature type="DNA-binding region" description="H-T-H motif" evidence="4">
    <location>
        <begin position="53"/>
        <end position="72"/>
    </location>
</feature>